<dbReference type="InterPro" id="IPR036162">
    <property type="entry name" value="Resolvase-like_N_sf"/>
</dbReference>
<dbReference type="Pfam" id="PF00239">
    <property type="entry name" value="Resolvase"/>
    <property type="match status" value="1"/>
</dbReference>
<dbReference type="SUPFAM" id="SSF53041">
    <property type="entry name" value="Resolvase-like"/>
    <property type="match status" value="1"/>
</dbReference>
<dbReference type="AlphaFoldDB" id="A6P159"/>
<evidence type="ECO:0000259" key="1">
    <source>
        <dbReference type="PROSITE" id="PS51736"/>
    </source>
</evidence>
<name>A6P159_9FIRM</name>
<comment type="caution">
    <text evidence="3">The sequence shown here is derived from an EMBL/GenBank/DDBJ whole genome shotgun (WGS) entry which is preliminary data.</text>
</comment>
<reference evidence="3 4" key="2">
    <citation type="submission" date="2007-06" db="EMBL/GenBank/DDBJ databases">
        <title>Draft genome sequence of Pseudoflavonifractor capillosus ATCC 29799.</title>
        <authorList>
            <person name="Sudarsanam P."/>
            <person name="Ley R."/>
            <person name="Guruge J."/>
            <person name="Turnbaugh P.J."/>
            <person name="Mahowald M."/>
            <person name="Liep D."/>
            <person name="Gordon J."/>
        </authorList>
    </citation>
    <scope>NUCLEOTIDE SEQUENCE [LARGE SCALE GENOMIC DNA]</scope>
    <source>
        <strain evidence="3 4">ATCC 29799</strain>
    </source>
</reference>
<evidence type="ECO:0000313" key="3">
    <source>
        <dbReference type="EMBL" id="EDM97751.1"/>
    </source>
</evidence>
<evidence type="ECO:0000313" key="4">
    <source>
        <dbReference type="Proteomes" id="UP000003639"/>
    </source>
</evidence>
<dbReference type="PANTHER" id="PTHR30461:SF23">
    <property type="entry name" value="DNA RECOMBINASE-RELATED"/>
    <property type="match status" value="1"/>
</dbReference>
<dbReference type="Proteomes" id="UP000003639">
    <property type="component" value="Unassembled WGS sequence"/>
</dbReference>
<dbReference type="STRING" id="411467.BACCAP_04226"/>
<dbReference type="InterPro" id="IPR050639">
    <property type="entry name" value="SSR_resolvase"/>
</dbReference>
<dbReference type="PROSITE" id="PS51736">
    <property type="entry name" value="RECOMBINASES_3"/>
    <property type="match status" value="1"/>
</dbReference>
<dbReference type="eggNOG" id="COG1961">
    <property type="taxonomic scope" value="Bacteria"/>
</dbReference>
<dbReference type="PROSITE" id="PS51737">
    <property type="entry name" value="RECOMBINASE_DNA_BIND"/>
    <property type="match status" value="1"/>
</dbReference>
<protein>
    <submittedName>
        <fullName evidence="3">Resolvase, N-terminal domain protein</fullName>
    </submittedName>
</protein>
<dbReference type="PANTHER" id="PTHR30461">
    <property type="entry name" value="DNA-INVERTASE FROM LAMBDOID PROPHAGE"/>
    <property type="match status" value="1"/>
</dbReference>
<accession>A6P159</accession>
<dbReference type="GO" id="GO:0003677">
    <property type="term" value="F:DNA binding"/>
    <property type="evidence" value="ECO:0007669"/>
    <property type="project" value="InterPro"/>
</dbReference>
<reference evidence="3 4" key="1">
    <citation type="submission" date="2007-04" db="EMBL/GenBank/DDBJ databases">
        <authorList>
            <person name="Fulton L."/>
            <person name="Clifton S."/>
            <person name="Fulton B."/>
            <person name="Xu J."/>
            <person name="Minx P."/>
            <person name="Pepin K.H."/>
            <person name="Johnson M."/>
            <person name="Thiruvilangam P."/>
            <person name="Bhonagiri V."/>
            <person name="Nash W.E."/>
            <person name="Mardis E.R."/>
            <person name="Wilson R.K."/>
        </authorList>
    </citation>
    <scope>NUCLEOTIDE SEQUENCE [LARGE SCALE GENOMIC DNA]</scope>
    <source>
        <strain evidence="3 4">ATCC 29799</strain>
    </source>
</reference>
<dbReference type="InterPro" id="IPR006119">
    <property type="entry name" value="Resolv_N"/>
</dbReference>
<sequence length="509" mass="57517">MSEEVRCAIYTRLSKEDEDRQGDASESIRNQKALLTAYAADRGWTVFQVYCDEDYSGADRLRPAFNRMLRDAEEGRFHILLCKSQSRFTRDMELVEKYIHGLFPLWGIRFVAVADNADTQVRGNKKARQINGLVNEWYLEDLSENIRTVLDMKRRQGQYIGGAPIYGYRKDPADRHHLLVDPEAAGVVKQIFRWSLEGKGKQEIARLLNAAGIPNPTRYKLEQGWPGVPPGSDGQGLWNKTTVWRILRNEMYTGVMVQGRRKKVSYKSKTLIDLPREQWFRVEHTHEAIVDATLFQAVQQGLALRSRGGGTGTPHPLAGLVKCMDCGSAMSRTTNAGHGPSYLRCRRYADGGGCTRHSIRLDALTALVTERVRHYVGLCCPPGTLPLPANSEGDAAEQERKALSARLLKNRQAVKALYLDKVEGLVSREQFSELNRSFLAEQARLEERLARLETAACPEHATDRSMRAQELLKLEQLPRALAALLIERVEIGERNPETGEQAVQITWKF</sequence>
<dbReference type="Gene3D" id="3.90.1750.20">
    <property type="entry name" value="Putative Large Serine Recombinase, Chain B, Domain 2"/>
    <property type="match status" value="1"/>
</dbReference>
<dbReference type="RefSeq" id="WP_006574702.1">
    <property type="nucleotide sequence ID" value="NZ_AAXG02000047.1"/>
</dbReference>
<feature type="domain" description="Recombinase" evidence="2">
    <location>
        <begin position="165"/>
        <end position="308"/>
    </location>
</feature>
<dbReference type="Pfam" id="PF13408">
    <property type="entry name" value="Zn_ribbon_recom"/>
    <property type="match status" value="1"/>
</dbReference>
<dbReference type="InterPro" id="IPR011109">
    <property type="entry name" value="DNA_bind_recombinase_dom"/>
</dbReference>
<dbReference type="EMBL" id="AAXG02000047">
    <property type="protein sequence ID" value="EDM97751.1"/>
    <property type="molecule type" value="Genomic_DNA"/>
</dbReference>
<dbReference type="OrthoDB" id="9784557at2"/>
<proteinExistence type="predicted"/>
<evidence type="ECO:0000259" key="2">
    <source>
        <dbReference type="PROSITE" id="PS51737"/>
    </source>
</evidence>
<dbReference type="SMART" id="SM00857">
    <property type="entry name" value="Resolvase"/>
    <property type="match status" value="1"/>
</dbReference>
<dbReference type="GO" id="GO:0000150">
    <property type="term" value="F:DNA strand exchange activity"/>
    <property type="evidence" value="ECO:0007669"/>
    <property type="project" value="InterPro"/>
</dbReference>
<feature type="domain" description="Resolvase/invertase-type recombinase catalytic" evidence="1">
    <location>
        <begin position="6"/>
        <end position="159"/>
    </location>
</feature>
<dbReference type="Gene3D" id="3.40.50.1390">
    <property type="entry name" value="Resolvase, N-terminal catalytic domain"/>
    <property type="match status" value="1"/>
</dbReference>
<keyword evidence="4" id="KW-1185">Reference proteome</keyword>
<gene>
    <name evidence="3" type="ORF">BACCAP_04226</name>
</gene>
<dbReference type="InterPro" id="IPR025827">
    <property type="entry name" value="Zn_ribbon_recom_dom"/>
</dbReference>
<organism evidence="3 4">
    <name type="scientific">Pseudoflavonifractor capillosus ATCC 29799</name>
    <dbReference type="NCBI Taxonomy" id="411467"/>
    <lineage>
        <taxon>Bacteria</taxon>
        <taxon>Bacillati</taxon>
        <taxon>Bacillota</taxon>
        <taxon>Clostridia</taxon>
        <taxon>Eubacteriales</taxon>
        <taxon>Oscillospiraceae</taxon>
        <taxon>Pseudoflavonifractor</taxon>
    </lineage>
</organism>
<dbReference type="Pfam" id="PF07508">
    <property type="entry name" value="Recombinase"/>
    <property type="match status" value="1"/>
</dbReference>
<dbReference type="InterPro" id="IPR038109">
    <property type="entry name" value="DNA_bind_recomb_sf"/>
</dbReference>